<evidence type="ECO:0000313" key="5">
    <source>
        <dbReference type="Proteomes" id="UP001164705"/>
    </source>
</evidence>
<dbReference type="Gene3D" id="2.60.40.2420">
    <property type="match status" value="1"/>
</dbReference>
<dbReference type="Proteomes" id="UP001164705">
    <property type="component" value="Chromosome"/>
</dbReference>
<name>A0A9E8MVP2_9FLAO</name>
<evidence type="ECO:0000256" key="1">
    <source>
        <dbReference type="ARBA" id="ARBA00003989"/>
    </source>
</evidence>
<accession>A0A9E8MVP2</accession>
<evidence type="ECO:0000256" key="2">
    <source>
        <dbReference type="ARBA" id="ARBA00014024"/>
    </source>
</evidence>
<dbReference type="Pfam" id="PF10627">
    <property type="entry name" value="CsgE"/>
    <property type="match status" value="1"/>
</dbReference>
<keyword evidence="5" id="KW-1185">Reference proteome</keyword>
<organism evidence="4 5">
    <name type="scientific">Lacinutrix neustonica</name>
    <dbReference type="NCBI Taxonomy" id="2980107"/>
    <lineage>
        <taxon>Bacteria</taxon>
        <taxon>Pseudomonadati</taxon>
        <taxon>Bacteroidota</taxon>
        <taxon>Flavobacteriia</taxon>
        <taxon>Flavobacteriales</taxon>
        <taxon>Flavobacteriaceae</taxon>
        <taxon>Lacinutrix</taxon>
    </lineage>
</organism>
<reference evidence="4" key="1">
    <citation type="submission" date="2022-11" db="EMBL/GenBank/DDBJ databases">
        <title>Lacinutrix neustonica HL-RS19T sp. nov., isolated from the surface microlayer sample of brackish Lake Shihwa.</title>
        <authorList>
            <person name="Choi J.Y."/>
            <person name="Hwang C.Y."/>
        </authorList>
    </citation>
    <scope>NUCLEOTIDE SEQUENCE</scope>
    <source>
        <strain evidence="4">HL-RS19</strain>
    </source>
</reference>
<comment type="function">
    <text evidence="1">May be involved in the biogenesis of curli organelles.</text>
</comment>
<dbReference type="AlphaFoldDB" id="A0A9E8MVP2"/>
<dbReference type="EMBL" id="CP113088">
    <property type="protein sequence ID" value="WAC01810.1"/>
    <property type="molecule type" value="Genomic_DNA"/>
</dbReference>
<gene>
    <name evidence="4" type="ORF">N7U66_18295</name>
</gene>
<evidence type="ECO:0000256" key="3">
    <source>
        <dbReference type="ARBA" id="ARBA00022729"/>
    </source>
</evidence>
<dbReference type="KEGG" id="lnu:N7U66_18295"/>
<sequence>MNSKQTLFILVFLLLSNHGFTQKYFNKEVKAVIKIDQTSEFVTFSATVENLTLSDLSLRYEFTVYKTDTNGNTSNSRQENRFFLKGSDKKVLSSVDINSNLKEKIIILLLVYPISNDEKQGAIGKDRIVVTGNENGVGLNIELSKEREAELKAENNSEDQDMVSNDGVFLEGLVIQKTLTKSGRDFYRYFYSEYYNRQIKTTKNIVIQEVPGQRRSTRISVKIDGQIVRQFFSRPKKEFLKEMAITGLQRSLRYLQQLEKQKETLKRY</sequence>
<evidence type="ECO:0000313" key="4">
    <source>
        <dbReference type="EMBL" id="WAC01810.1"/>
    </source>
</evidence>
<keyword evidence="3" id="KW-0732">Signal</keyword>
<dbReference type="RefSeq" id="WP_267676408.1">
    <property type="nucleotide sequence ID" value="NZ_CP113088.1"/>
</dbReference>
<dbReference type="InterPro" id="IPR053722">
    <property type="entry name" value="Curli_assembly_CsgC/AgfC"/>
</dbReference>
<protein>
    <recommendedName>
        <fullName evidence="2">Curli production assembly/transport component CsgE</fullName>
    </recommendedName>
</protein>
<proteinExistence type="predicted"/>
<dbReference type="InterPro" id="IPR018900">
    <property type="entry name" value="Curli_CsgE"/>
</dbReference>